<gene>
    <name evidence="2" type="ORF">D9613_009640</name>
</gene>
<accession>A0A8H4R4T9</accession>
<keyword evidence="1" id="KW-1133">Transmembrane helix</keyword>
<protein>
    <submittedName>
        <fullName evidence="2">Uncharacterized protein</fullName>
    </submittedName>
</protein>
<keyword evidence="1" id="KW-0812">Transmembrane</keyword>
<evidence type="ECO:0000313" key="3">
    <source>
        <dbReference type="Proteomes" id="UP000521872"/>
    </source>
</evidence>
<dbReference type="AlphaFoldDB" id="A0A8H4R4T9"/>
<feature type="transmembrane region" description="Helical" evidence="1">
    <location>
        <begin position="148"/>
        <end position="172"/>
    </location>
</feature>
<proteinExistence type="predicted"/>
<feature type="transmembrane region" description="Helical" evidence="1">
    <location>
        <begin position="192"/>
        <end position="215"/>
    </location>
</feature>
<reference evidence="2 3" key="1">
    <citation type="submission" date="2019-12" db="EMBL/GenBank/DDBJ databases">
        <authorList>
            <person name="Floudas D."/>
            <person name="Bentzer J."/>
            <person name="Ahren D."/>
            <person name="Johansson T."/>
            <person name="Persson P."/>
            <person name="Tunlid A."/>
        </authorList>
    </citation>
    <scope>NUCLEOTIDE SEQUENCE [LARGE SCALE GENOMIC DNA]</scope>
    <source>
        <strain evidence="2 3">CBS 102.39</strain>
    </source>
</reference>
<keyword evidence="1" id="KW-0472">Membrane</keyword>
<evidence type="ECO:0000256" key="1">
    <source>
        <dbReference type="SAM" id="Phobius"/>
    </source>
</evidence>
<feature type="transmembrane region" description="Helical" evidence="1">
    <location>
        <begin position="66"/>
        <end position="87"/>
    </location>
</feature>
<dbReference type="EMBL" id="JAACJL010000002">
    <property type="protein sequence ID" value="KAF4622180.1"/>
    <property type="molecule type" value="Genomic_DNA"/>
</dbReference>
<dbReference type="Proteomes" id="UP000521872">
    <property type="component" value="Unassembled WGS sequence"/>
</dbReference>
<feature type="transmembrane region" description="Helical" evidence="1">
    <location>
        <begin position="235"/>
        <end position="257"/>
    </location>
</feature>
<feature type="transmembrane region" description="Helical" evidence="1">
    <location>
        <begin position="107"/>
        <end position="128"/>
    </location>
</feature>
<keyword evidence="3" id="KW-1185">Reference proteome</keyword>
<feature type="transmembrane region" description="Helical" evidence="1">
    <location>
        <begin position="263"/>
        <end position="284"/>
    </location>
</feature>
<name>A0A8H4R4T9_9AGAR</name>
<organism evidence="2 3">
    <name type="scientific">Agrocybe pediades</name>
    <dbReference type="NCBI Taxonomy" id="84607"/>
    <lineage>
        <taxon>Eukaryota</taxon>
        <taxon>Fungi</taxon>
        <taxon>Dikarya</taxon>
        <taxon>Basidiomycota</taxon>
        <taxon>Agaricomycotina</taxon>
        <taxon>Agaricomycetes</taxon>
        <taxon>Agaricomycetidae</taxon>
        <taxon>Agaricales</taxon>
        <taxon>Agaricineae</taxon>
        <taxon>Strophariaceae</taxon>
        <taxon>Agrocybe</taxon>
    </lineage>
</organism>
<sequence length="405" mass="44781">MDHCRHEDHSSSSTDKAFLQADVLCFMGYGMDVALFILAFSLLRARSKMEKRKTGQRHWQTSILEVYNCLVFILCTLSAASKIQMMMTAYIDNKNAEGGQGCYQMNLYTSVAIGILGNISCAVVNWLVDGLLLWRCYVIYRNSKTSPWLVLCIPAILGLALIVISILFLHAISKYKDSPFRDSPFRDSHLTLLVGSACLVLNVVLTFMIVMRLFLYRRSIKRLAGAKYAGQYTSIVSMLIESGSIMDVAVISIVILMSLNSPMVALPLLSVTEVQAIAAFMIIIRVAKGTAWSSETANELIAQHAIDRRMNSTEIVTGVSPFRITTQMTQMSAGFHFNHAHSTVATTPGGFTRTSADNTGQGDKLSRVNYENYLSEGPENMRAKTCHGAAHHQDDSDDVVEVCMA</sequence>
<feature type="transmembrane region" description="Helical" evidence="1">
    <location>
        <begin position="26"/>
        <end position="45"/>
    </location>
</feature>
<comment type="caution">
    <text evidence="2">The sequence shown here is derived from an EMBL/GenBank/DDBJ whole genome shotgun (WGS) entry which is preliminary data.</text>
</comment>
<evidence type="ECO:0000313" key="2">
    <source>
        <dbReference type="EMBL" id="KAF4622180.1"/>
    </source>
</evidence>